<evidence type="ECO:0000256" key="1">
    <source>
        <dbReference type="SAM" id="MobiDB-lite"/>
    </source>
</evidence>
<organism evidence="2 3">
    <name type="scientific">Methanothrix harundinacea (strain 6Ac)</name>
    <name type="common">Methanosaeta harundinacea</name>
    <dbReference type="NCBI Taxonomy" id="1110509"/>
    <lineage>
        <taxon>Archaea</taxon>
        <taxon>Methanobacteriati</taxon>
        <taxon>Methanobacteriota</taxon>
        <taxon>Stenosarchaea group</taxon>
        <taxon>Methanomicrobia</taxon>
        <taxon>Methanotrichales</taxon>
        <taxon>Methanotrichaceae</taxon>
        <taxon>Methanothrix</taxon>
    </lineage>
</organism>
<dbReference type="STRING" id="1110509.Mhar_1223"/>
<dbReference type="PATRIC" id="fig|1110509.7.peg.1356"/>
<evidence type="ECO:0008006" key="4">
    <source>
        <dbReference type="Google" id="ProtNLM"/>
    </source>
</evidence>
<dbReference type="Pfam" id="PF03692">
    <property type="entry name" value="CxxCxxCC"/>
    <property type="match status" value="1"/>
</dbReference>
<dbReference type="Proteomes" id="UP000005877">
    <property type="component" value="Chromosome"/>
</dbReference>
<accession>G7WN97</accession>
<proteinExistence type="predicted"/>
<dbReference type="KEGG" id="mhi:Mhar_1223"/>
<gene>
    <name evidence="2" type="ordered locus">Mhar_1223</name>
</gene>
<dbReference type="EMBL" id="CP003117">
    <property type="protein sequence ID" value="AET64588.1"/>
    <property type="molecule type" value="Genomic_DNA"/>
</dbReference>
<keyword evidence="3" id="KW-1185">Reference proteome</keyword>
<dbReference type="InterPro" id="IPR005358">
    <property type="entry name" value="Puta_zinc/iron-chelating_dom"/>
</dbReference>
<sequence length="267" mass="28998">MADRLLKRRIERFVSSDRHVTSARIAKAFGEDPAGAVTCAENLVVAPGLSREVAEALISLGAEGRILWSPISRTAYHLDGLFLDLPVSYVQRACDQPTWLPAAFNAPPVHRRVMEAVRLMGAVGLYPGVPDPDLGARLFEAHSHLECRMCGLCCTLSTPITLEPQDVERLSAHLGIGIRETVEVYAHRVEVGGYEAWAMKTTLPCGFLDEAEGLCKIHGARPMICRTFPHLSPLTLGGDPPGGWCPAAEDRRRGGRGRRGAPPNLPP</sequence>
<evidence type="ECO:0000313" key="2">
    <source>
        <dbReference type="EMBL" id="AET64588.1"/>
    </source>
</evidence>
<dbReference type="AlphaFoldDB" id="G7WN97"/>
<dbReference type="PANTHER" id="PTHR35866">
    <property type="entry name" value="PUTATIVE-RELATED"/>
    <property type="match status" value="1"/>
</dbReference>
<dbReference type="PANTHER" id="PTHR35866:SF2">
    <property type="entry name" value="YKGJ FAMILY CYSTEINE CLUSTER PROTEIN"/>
    <property type="match status" value="1"/>
</dbReference>
<feature type="region of interest" description="Disordered" evidence="1">
    <location>
        <begin position="242"/>
        <end position="267"/>
    </location>
</feature>
<dbReference type="RefSeq" id="WP_014586773.1">
    <property type="nucleotide sequence ID" value="NC_017527.1"/>
</dbReference>
<protein>
    <recommendedName>
        <fullName evidence="4">Fe-S oxidoreductase</fullName>
    </recommendedName>
</protein>
<dbReference type="OrthoDB" id="36424at2157"/>
<name>G7WN97_METH6</name>
<reference evidence="2 3" key="1">
    <citation type="journal article" date="2012" name="PLoS ONE">
        <title>The genome characteristics and predicted function of methyl-group oxidation pathway in the obligate aceticlastic methanogens, Methanosaeta spp.</title>
        <authorList>
            <person name="Zhu J."/>
            <person name="Zheng H."/>
            <person name="Ai G."/>
            <person name="Zhang G."/>
            <person name="Liu D."/>
            <person name="Liu X."/>
            <person name="Dong X."/>
        </authorList>
    </citation>
    <scope>NUCLEOTIDE SEQUENCE [LARGE SCALE GENOMIC DNA]</scope>
    <source>
        <strain evidence="2 3">6Ac</strain>
    </source>
</reference>
<dbReference type="HOGENOM" id="CLU_1040547_0_0_2"/>
<dbReference type="GeneID" id="12510392"/>
<evidence type="ECO:0000313" key="3">
    <source>
        <dbReference type="Proteomes" id="UP000005877"/>
    </source>
</evidence>